<feature type="non-terminal residue" evidence="2">
    <location>
        <position position="1"/>
    </location>
</feature>
<keyword evidence="1" id="KW-0285">Flavoprotein</keyword>
<comment type="function">
    <text evidence="1">Catalyzes the stereospecific oxidation of squalene to (S)-2,3-epoxysqualene, and is considered to be a rate-limiting enzyme in steroid biosynthesis.</text>
</comment>
<evidence type="ECO:0000256" key="1">
    <source>
        <dbReference type="RuleBase" id="RU367121"/>
    </source>
</evidence>
<keyword evidence="1" id="KW-0560">Oxidoreductase</keyword>
<dbReference type="AlphaFoldDB" id="A0A2Z6MSZ3"/>
<proteinExistence type="inferred from homology"/>
<dbReference type="EMBL" id="DF973557">
    <property type="protein sequence ID" value="GAU34481.1"/>
    <property type="molecule type" value="Genomic_DNA"/>
</dbReference>
<name>A0A2Z6MSZ3_TRISU</name>
<sequence length="95" mass="10872">DGRTVHVIERDLSEPDRIVGELLQPGGYLRLIELGLEDCVEEIDAQRVFGYALYKDGKNTKLSYPLKKYKVDVSGRSFHNGRFIQRMREKASSLS</sequence>
<dbReference type="SUPFAM" id="SSF51905">
    <property type="entry name" value="FAD/NAD(P)-binding domain"/>
    <property type="match status" value="1"/>
</dbReference>
<dbReference type="PANTHER" id="PTHR10835">
    <property type="entry name" value="SQUALENE MONOOXYGENASE"/>
    <property type="match status" value="1"/>
</dbReference>
<reference evidence="3" key="1">
    <citation type="journal article" date="2017" name="Front. Plant Sci.">
        <title>Climate Clever Clovers: New Paradigm to Reduce the Environmental Footprint of Ruminants by Breeding Low Methanogenic Forages Utilizing Haplotype Variation.</title>
        <authorList>
            <person name="Kaur P."/>
            <person name="Appels R."/>
            <person name="Bayer P.E."/>
            <person name="Keeble-Gagnere G."/>
            <person name="Wang J."/>
            <person name="Hirakawa H."/>
            <person name="Shirasawa K."/>
            <person name="Vercoe P."/>
            <person name="Stefanova K."/>
            <person name="Durmic Z."/>
            <person name="Nichols P."/>
            <person name="Revell C."/>
            <person name="Isobe S.N."/>
            <person name="Edwards D."/>
            <person name="Erskine W."/>
        </authorList>
    </citation>
    <scope>NUCLEOTIDE SEQUENCE [LARGE SCALE GENOMIC DNA]</scope>
    <source>
        <strain evidence="3">cv. Daliak</strain>
    </source>
</reference>
<evidence type="ECO:0000313" key="2">
    <source>
        <dbReference type="EMBL" id="GAU34481.1"/>
    </source>
</evidence>
<keyword evidence="1" id="KW-0274">FAD</keyword>
<dbReference type="Proteomes" id="UP000242715">
    <property type="component" value="Unassembled WGS sequence"/>
</dbReference>
<comment type="similarity">
    <text evidence="1">Belongs to the squalene monooxygenase family.</text>
</comment>
<dbReference type="InterPro" id="IPR036188">
    <property type="entry name" value="FAD/NAD-bd_sf"/>
</dbReference>
<comment type="cofactor">
    <cofactor evidence="1">
        <name>FAD</name>
        <dbReference type="ChEBI" id="CHEBI:57692"/>
    </cofactor>
</comment>
<comment type="subcellular location">
    <subcellularLocation>
        <location evidence="1">Membrane</location>
        <topology evidence="1">Multi-pass membrane protein</topology>
    </subcellularLocation>
</comment>
<organism evidence="2 3">
    <name type="scientific">Trifolium subterraneum</name>
    <name type="common">Subterranean clover</name>
    <dbReference type="NCBI Taxonomy" id="3900"/>
    <lineage>
        <taxon>Eukaryota</taxon>
        <taxon>Viridiplantae</taxon>
        <taxon>Streptophyta</taxon>
        <taxon>Embryophyta</taxon>
        <taxon>Tracheophyta</taxon>
        <taxon>Spermatophyta</taxon>
        <taxon>Magnoliopsida</taxon>
        <taxon>eudicotyledons</taxon>
        <taxon>Gunneridae</taxon>
        <taxon>Pentapetalae</taxon>
        <taxon>rosids</taxon>
        <taxon>fabids</taxon>
        <taxon>Fabales</taxon>
        <taxon>Fabaceae</taxon>
        <taxon>Papilionoideae</taxon>
        <taxon>50 kb inversion clade</taxon>
        <taxon>NPAAA clade</taxon>
        <taxon>Hologalegina</taxon>
        <taxon>IRL clade</taxon>
        <taxon>Trifolieae</taxon>
        <taxon>Trifolium</taxon>
    </lineage>
</organism>
<dbReference type="OrthoDB" id="1678617at2759"/>
<keyword evidence="3" id="KW-1185">Reference proteome</keyword>
<comment type="catalytic activity">
    <reaction evidence="1">
        <text>squalene + reduced [NADPH--hemoprotein reductase] + O2 = (S)-2,3-epoxysqualene + oxidized [NADPH--hemoprotein reductase] + H2O + H(+)</text>
        <dbReference type="Rhea" id="RHEA:25282"/>
        <dbReference type="Rhea" id="RHEA-COMP:11964"/>
        <dbReference type="Rhea" id="RHEA-COMP:11965"/>
        <dbReference type="ChEBI" id="CHEBI:15377"/>
        <dbReference type="ChEBI" id="CHEBI:15378"/>
        <dbReference type="ChEBI" id="CHEBI:15379"/>
        <dbReference type="ChEBI" id="CHEBI:15440"/>
        <dbReference type="ChEBI" id="CHEBI:15441"/>
        <dbReference type="ChEBI" id="CHEBI:57618"/>
        <dbReference type="ChEBI" id="CHEBI:58210"/>
        <dbReference type="EC" id="1.14.14.17"/>
    </reaction>
</comment>
<dbReference type="InterPro" id="IPR040125">
    <property type="entry name" value="Squalene_monox"/>
</dbReference>
<gene>
    <name evidence="2" type="ORF">TSUD_387930</name>
</gene>
<evidence type="ECO:0000313" key="3">
    <source>
        <dbReference type="Proteomes" id="UP000242715"/>
    </source>
</evidence>
<dbReference type="GO" id="GO:0016126">
    <property type="term" value="P:sterol biosynthetic process"/>
    <property type="evidence" value="ECO:0007669"/>
    <property type="project" value="UniProtKB-UniRule"/>
</dbReference>
<dbReference type="GO" id="GO:0005783">
    <property type="term" value="C:endoplasmic reticulum"/>
    <property type="evidence" value="ECO:0007669"/>
    <property type="project" value="TreeGrafter"/>
</dbReference>
<accession>A0A2Z6MSZ3</accession>
<dbReference type="GO" id="GO:0050660">
    <property type="term" value="F:flavin adenine dinucleotide binding"/>
    <property type="evidence" value="ECO:0007669"/>
    <property type="project" value="UniProtKB-UniRule"/>
</dbReference>
<dbReference type="GO" id="GO:0004506">
    <property type="term" value="F:squalene monooxygenase activity"/>
    <property type="evidence" value="ECO:0007669"/>
    <property type="project" value="UniProtKB-UniRule"/>
</dbReference>
<dbReference type="PANTHER" id="PTHR10835:SF26">
    <property type="entry name" value="SQUALENE MONOOXYGENASE"/>
    <property type="match status" value="1"/>
</dbReference>
<protein>
    <recommendedName>
        <fullName evidence="1">Squalene monooxygenase</fullName>
        <ecNumber evidence="1">1.14.14.17</ecNumber>
    </recommendedName>
</protein>
<dbReference type="EC" id="1.14.14.17" evidence="1"/>
<feature type="non-terminal residue" evidence="2">
    <location>
        <position position="95"/>
    </location>
</feature>
<dbReference type="GO" id="GO:0016020">
    <property type="term" value="C:membrane"/>
    <property type="evidence" value="ECO:0007669"/>
    <property type="project" value="UniProtKB-SubCell"/>
</dbReference>
<dbReference type="UniPathway" id="UPA00767">
    <property type="reaction ID" value="UER00752"/>
</dbReference>